<dbReference type="Proteomes" id="UP000320722">
    <property type="component" value="Chromosome"/>
</dbReference>
<name>A0A517WH73_9PLAN</name>
<evidence type="ECO:0000313" key="1">
    <source>
        <dbReference type="EMBL" id="QDU04606.1"/>
    </source>
</evidence>
<proteinExistence type="predicted"/>
<evidence type="ECO:0000313" key="2">
    <source>
        <dbReference type="Proteomes" id="UP000320722"/>
    </source>
</evidence>
<gene>
    <name evidence="1" type="ORF">V6x_43340</name>
</gene>
<organism evidence="1 2">
    <name type="scientific">Gimesia chilikensis</name>
    <dbReference type="NCBI Taxonomy" id="2605989"/>
    <lineage>
        <taxon>Bacteria</taxon>
        <taxon>Pseudomonadati</taxon>
        <taxon>Planctomycetota</taxon>
        <taxon>Planctomycetia</taxon>
        <taxon>Planctomycetales</taxon>
        <taxon>Planctomycetaceae</taxon>
        <taxon>Gimesia</taxon>
    </lineage>
</organism>
<sequence>MQRLLLPETATATVPLIEKTEWSRSAQWTIDTHENWEDYRRWLGQQLGGTYRVLSESENELSLRKTYHAEIHEISLITGQSQGKIKVVYRLSLW</sequence>
<dbReference type="EMBL" id="CP036347">
    <property type="protein sequence ID" value="QDU04606.1"/>
    <property type="molecule type" value="Genomic_DNA"/>
</dbReference>
<accession>A0A517WH73</accession>
<dbReference type="AlphaFoldDB" id="A0A517WH73"/>
<reference evidence="1 2" key="1">
    <citation type="submission" date="2019-02" db="EMBL/GenBank/DDBJ databases">
        <title>Deep-cultivation of Planctomycetes and their phenomic and genomic characterization uncovers novel biology.</title>
        <authorList>
            <person name="Wiegand S."/>
            <person name="Jogler M."/>
            <person name="Boedeker C."/>
            <person name="Pinto D."/>
            <person name="Vollmers J."/>
            <person name="Rivas-Marin E."/>
            <person name="Kohn T."/>
            <person name="Peeters S.H."/>
            <person name="Heuer A."/>
            <person name="Rast P."/>
            <person name="Oberbeckmann S."/>
            <person name="Bunk B."/>
            <person name="Jeske O."/>
            <person name="Meyerdierks A."/>
            <person name="Storesund J.E."/>
            <person name="Kallscheuer N."/>
            <person name="Luecker S."/>
            <person name="Lage O.M."/>
            <person name="Pohl T."/>
            <person name="Merkel B.J."/>
            <person name="Hornburger P."/>
            <person name="Mueller R.-W."/>
            <person name="Bruemmer F."/>
            <person name="Labrenz M."/>
            <person name="Spormann A.M."/>
            <person name="Op den Camp H."/>
            <person name="Overmann J."/>
            <person name="Amann R."/>
            <person name="Jetten M.S.M."/>
            <person name="Mascher T."/>
            <person name="Medema M.H."/>
            <person name="Devos D.P."/>
            <person name="Kaster A.-K."/>
            <person name="Ovreas L."/>
            <person name="Rohde M."/>
            <person name="Galperin M.Y."/>
            <person name="Jogler C."/>
        </authorList>
    </citation>
    <scope>NUCLEOTIDE SEQUENCE [LARGE SCALE GENOMIC DNA]</scope>
    <source>
        <strain evidence="1 2">V6</strain>
    </source>
</reference>
<protein>
    <submittedName>
        <fullName evidence="1">Uncharacterized protein</fullName>
    </submittedName>
</protein>